<proteinExistence type="predicted"/>
<protein>
    <recommendedName>
        <fullName evidence="2">DUF6593 domain-containing protein</fullName>
    </recommendedName>
</protein>
<evidence type="ECO:0000313" key="4">
    <source>
        <dbReference type="Proteomes" id="UP001213000"/>
    </source>
</evidence>
<name>A0AAD5VTR9_9AGAR</name>
<dbReference type="EMBL" id="JANIEX010000611">
    <property type="protein sequence ID" value="KAJ3564984.1"/>
    <property type="molecule type" value="Genomic_DNA"/>
</dbReference>
<gene>
    <name evidence="3" type="ORF">NP233_g7934</name>
</gene>
<feature type="compositionally biased region" description="Pro residues" evidence="1">
    <location>
        <begin position="38"/>
        <end position="48"/>
    </location>
</feature>
<dbReference type="InterPro" id="IPR046528">
    <property type="entry name" value="DUF6593"/>
</dbReference>
<evidence type="ECO:0000256" key="1">
    <source>
        <dbReference type="SAM" id="MobiDB-lite"/>
    </source>
</evidence>
<accession>A0AAD5VTR9</accession>
<dbReference type="AlphaFoldDB" id="A0AAD5VTR9"/>
<keyword evidence="4" id="KW-1185">Reference proteome</keyword>
<dbReference type="Pfam" id="PF20236">
    <property type="entry name" value="DUF6593"/>
    <property type="match status" value="1"/>
</dbReference>
<feature type="domain" description="DUF6593" evidence="2">
    <location>
        <begin position="162"/>
        <end position="314"/>
    </location>
</feature>
<reference evidence="3" key="1">
    <citation type="submission" date="2022-07" db="EMBL/GenBank/DDBJ databases">
        <title>Genome Sequence of Leucocoprinus birnbaumii.</title>
        <authorList>
            <person name="Buettner E."/>
        </authorList>
    </citation>
    <scope>NUCLEOTIDE SEQUENCE</scope>
    <source>
        <strain evidence="3">VT141</strain>
    </source>
</reference>
<comment type="caution">
    <text evidence="3">The sequence shown here is derived from an EMBL/GenBank/DDBJ whole genome shotgun (WGS) entry which is preliminary data.</text>
</comment>
<evidence type="ECO:0000259" key="2">
    <source>
        <dbReference type="Pfam" id="PF20236"/>
    </source>
</evidence>
<organism evidence="3 4">
    <name type="scientific">Leucocoprinus birnbaumii</name>
    <dbReference type="NCBI Taxonomy" id="56174"/>
    <lineage>
        <taxon>Eukaryota</taxon>
        <taxon>Fungi</taxon>
        <taxon>Dikarya</taxon>
        <taxon>Basidiomycota</taxon>
        <taxon>Agaricomycotina</taxon>
        <taxon>Agaricomycetes</taxon>
        <taxon>Agaricomycetidae</taxon>
        <taxon>Agaricales</taxon>
        <taxon>Agaricineae</taxon>
        <taxon>Agaricaceae</taxon>
        <taxon>Leucocoprinus</taxon>
    </lineage>
</organism>
<sequence>MPTSVHSATSQIPRIPEPVILAWTPDFDDGDVAYIAGSPPPPAPPPPSEASASTTSISTIRFSNMRTPPPPSSSVGATVGHSDYWASAVSLAHATVGDGSASRRISMIEEGSEPGSAQEESPPDYVEALIPTCPVDYTFNPHEEDVHSMVLVPPLDVVDTRPMYHIRVVHDLFDPSFFVTSIRKGSNDGHLVADFKTKTDCSALEETVYFKRSEDHIFKKLVAGNKKDEFQWKLQHKDGGLLLWRWERWWMCRYVPEQTTSKNKHYDIIAQFHPPGLRTNTSRKVTRLTMEPAGQKYFDEILLSVLILERKRKKLVTRRS</sequence>
<dbReference type="Proteomes" id="UP001213000">
    <property type="component" value="Unassembled WGS sequence"/>
</dbReference>
<evidence type="ECO:0000313" key="3">
    <source>
        <dbReference type="EMBL" id="KAJ3564984.1"/>
    </source>
</evidence>
<feature type="region of interest" description="Disordered" evidence="1">
    <location>
        <begin position="34"/>
        <end position="55"/>
    </location>
</feature>